<evidence type="ECO:0000313" key="2">
    <source>
        <dbReference type="Proteomes" id="UP001186974"/>
    </source>
</evidence>
<organism evidence="1 2">
    <name type="scientific">Coniosporium uncinatum</name>
    <dbReference type="NCBI Taxonomy" id="93489"/>
    <lineage>
        <taxon>Eukaryota</taxon>
        <taxon>Fungi</taxon>
        <taxon>Dikarya</taxon>
        <taxon>Ascomycota</taxon>
        <taxon>Pezizomycotina</taxon>
        <taxon>Dothideomycetes</taxon>
        <taxon>Dothideomycetes incertae sedis</taxon>
        <taxon>Coniosporium</taxon>
    </lineage>
</organism>
<evidence type="ECO:0000313" key="1">
    <source>
        <dbReference type="EMBL" id="KAK3081374.1"/>
    </source>
</evidence>
<comment type="caution">
    <text evidence="1">The sequence shown here is derived from an EMBL/GenBank/DDBJ whole genome shotgun (WGS) entry which is preliminary data.</text>
</comment>
<accession>A0ACC3DX88</accession>
<reference evidence="1" key="1">
    <citation type="submission" date="2024-09" db="EMBL/GenBank/DDBJ databases">
        <title>Black Yeasts Isolated from many extreme environments.</title>
        <authorList>
            <person name="Coleine C."/>
            <person name="Stajich J.E."/>
            <person name="Selbmann L."/>
        </authorList>
    </citation>
    <scope>NUCLEOTIDE SEQUENCE</scope>
    <source>
        <strain evidence="1">CCFEE 5737</strain>
    </source>
</reference>
<dbReference type="Proteomes" id="UP001186974">
    <property type="component" value="Unassembled WGS sequence"/>
</dbReference>
<proteinExistence type="predicted"/>
<gene>
    <name evidence="1" type="ORF">LTS18_007310</name>
</gene>
<protein>
    <submittedName>
        <fullName evidence="1">Uncharacterized protein</fullName>
    </submittedName>
</protein>
<dbReference type="EMBL" id="JAWDJW010000183">
    <property type="protein sequence ID" value="KAK3081374.1"/>
    <property type="molecule type" value="Genomic_DNA"/>
</dbReference>
<name>A0ACC3DX88_9PEZI</name>
<sequence>MLRPTRPSKLDTSVGRVTSVFSGNDRDWVQHVGNVMFDVESLPEYAVRCVRIDRKKGTEQFRPKADAFGPLSYLAAFGCTLSIIILALSIHYKDGMALLAVCFLSLLSTLIGIGNYWTLELPERKVPDKNAPPGDVVVRHPKGAFLVVQCDEDVARQLFFAPETIDYWVENVWRYRYMSLLGTLMLMSGVVALGNATNVLQTAFAAAYMLINAAYWVVAALPARRHWNLSGFEVKTQEFVLPSTDLPHKSTATVAPSNDLLDEAGPEKEDVAEPAEKKGRWKSTRERWASEKKEKKIAKKKADAKKAQDKCKKYKASYNETFTWALFMAIVATGTGKWAIKNGAVPDTEAWQQWLHEAEQKAKEVDPIRARLERRDKGHFQELFTVPEWHPQAAIGRYMVEEKKQLMKEFV</sequence>
<keyword evidence="2" id="KW-1185">Reference proteome</keyword>